<sequence length="85" mass="9285">MQLSLSEAPEDEFPVYRTMAGTVVFRKSIAEAELSGITMLTEVITPKHGMGKNLVGRRLLQHFTTLLHKNAKSCVGEAELNNGLG</sequence>
<dbReference type="EMBL" id="DRWN01000003">
    <property type="protein sequence ID" value="HHK67563.1"/>
    <property type="molecule type" value="Genomic_DNA"/>
</dbReference>
<reference evidence="1" key="1">
    <citation type="journal article" date="2020" name="mSystems">
        <title>Genome- and Community-Level Interaction Insights into Carbon Utilization and Element Cycling Functions of Hydrothermarchaeota in Hydrothermal Sediment.</title>
        <authorList>
            <person name="Zhou Z."/>
            <person name="Liu Y."/>
            <person name="Xu W."/>
            <person name="Pan J."/>
            <person name="Luo Z.H."/>
            <person name="Li M."/>
        </authorList>
    </citation>
    <scope>NUCLEOTIDE SEQUENCE [LARGE SCALE GENOMIC DNA]</scope>
    <source>
        <strain evidence="1">SpSt-1056</strain>
    </source>
</reference>
<accession>A0A7C5LEF3</accession>
<dbReference type="AlphaFoldDB" id="A0A7C5LEF3"/>
<comment type="caution">
    <text evidence="1">The sequence shown here is derived from an EMBL/GenBank/DDBJ whole genome shotgun (WGS) entry which is preliminary data.</text>
</comment>
<proteinExistence type="predicted"/>
<gene>
    <name evidence="1" type="ORF">ENM11_00190</name>
</gene>
<organism evidence="1">
    <name type="scientific">Caldiarchaeum subterraneum</name>
    <dbReference type="NCBI Taxonomy" id="311458"/>
    <lineage>
        <taxon>Archaea</taxon>
        <taxon>Nitrososphaerota</taxon>
        <taxon>Candidatus Caldarchaeales</taxon>
        <taxon>Candidatus Caldarchaeaceae</taxon>
        <taxon>Candidatus Caldarchaeum</taxon>
    </lineage>
</organism>
<protein>
    <submittedName>
        <fullName evidence="1">Uncharacterized protein</fullName>
    </submittedName>
</protein>
<name>A0A7C5LEF3_CALS0</name>
<evidence type="ECO:0000313" key="1">
    <source>
        <dbReference type="EMBL" id="HHK67563.1"/>
    </source>
</evidence>